<dbReference type="Pfam" id="PF03466">
    <property type="entry name" value="LysR_substrate"/>
    <property type="match status" value="1"/>
</dbReference>
<dbReference type="AlphaFoldDB" id="A0A916U543"/>
<feature type="domain" description="HTH lysR-type" evidence="5">
    <location>
        <begin position="6"/>
        <end position="63"/>
    </location>
</feature>
<sequence length="317" mass="35243">MRKKIPSLNALTIFEAAARQQSFTRAAEELALTQGAVCRQIAGLEEYLCLPLFARVKKRVILTPAGRQYAERIRVHIARIERDTLELMAQQDGGGVLELAVVPTFATQWLIPRMAEFNQERPDITVNLHTKTDAFLFSETSFHAAIHSGNVAWPGTSGDFLISEGDTMPVCSPALLERFAKQVRKQAQKQASGKPRPAREIGMPEIAALPLLHLTTRLNDWRTWFELHEYRNDVSAVKGARYELFTMLVSAAVAGLGVALIPRFMVQAELDAGTLVIPLERSLSGTTGYYLAYPEEHASFAPLTAFRQWLLEVAGKP</sequence>
<dbReference type="Gene3D" id="1.10.10.10">
    <property type="entry name" value="Winged helix-like DNA-binding domain superfamily/Winged helix DNA-binding domain"/>
    <property type="match status" value="1"/>
</dbReference>
<dbReference type="SUPFAM" id="SSF46785">
    <property type="entry name" value="Winged helix' DNA-binding domain"/>
    <property type="match status" value="1"/>
</dbReference>
<evidence type="ECO:0000256" key="3">
    <source>
        <dbReference type="ARBA" id="ARBA00023125"/>
    </source>
</evidence>
<reference evidence="6" key="1">
    <citation type="journal article" date="2014" name="Int. J. Syst. Evol. Microbiol.">
        <title>Complete genome sequence of Corynebacterium casei LMG S-19264T (=DSM 44701T), isolated from a smear-ripened cheese.</title>
        <authorList>
            <consortium name="US DOE Joint Genome Institute (JGI-PGF)"/>
            <person name="Walter F."/>
            <person name="Albersmeier A."/>
            <person name="Kalinowski J."/>
            <person name="Ruckert C."/>
        </authorList>
    </citation>
    <scope>NUCLEOTIDE SEQUENCE</scope>
    <source>
        <strain evidence="6">CGMCC 1.10998</strain>
    </source>
</reference>
<dbReference type="PROSITE" id="PS50931">
    <property type="entry name" value="HTH_LYSR"/>
    <property type="match status" value="1"/>
</dbReference>
<dbReference type="InterPro" id="IPR036390">
    <property type="entry name" value="WH_DNA-bd_sf"/>
</dbReference>
<evidence type="ECO:0000259" key="5">
    <source>
        <dbReference type="PROSITE" id="PS50931"/>
    </source>
</evidence>
<dbReference type="InterPro" id="IPR058163">
    <property type="entry name" value="LysR-type_TF_proteobact-type"/>
</dbReference>
<evidence type="ECO:0000313" key="7">
    <source>
        <dbReference type="Proteomes" id="UP000637423"/>
    </source>
</evidence>
<dbReference type="RefSeq" id="WP_188564389.1">
    <property type="nucleotide sequence ID" value="NZ_BMED01000001.1"/>
</dbReference>
<dbReference type="Gene3D" id="3.40.190.10">
    <property type="entry name" value="Periplasmic binding protein-like II"/>
    <property type="match status" value="2"/>
</dbReference>
<dbReference type="Pfam" id="PF00126">
    <property type="entry name" value="HTH_1"/>
    <property type="match status" value="1"/>
</dbReference>
<keyword evidence="7" id="KW-1185">Reference proteome</keyword>
<keyword evidence="3" id="KW-0238">DNA-binding</keyword>
<evidence type="ECO:0000313" key="6">
    <source>
        <dbReference type="EMBL" id="GGC60970.1"/>
    </source>
</evidence>
<proteinExistence type="inferred from homology"/>
<evidence type="ECO:0000256" key="1">
    <source>
        <dbReference type="ARBA" id="ARBA00009437"/>
    </source>
</evidence>
<dbReference type="InterPro" id="IPR000847">
    <property type="entry name" value="LysR_HTH_N"/>
</dbReference>
<comment type="similarity">
    <text evidence="1">Belongs to the LysR transcriptional regulatory family.</text>
</comment>
<gene>
    <name evidence="6" type="ORF">GCM10011396_04900</name>
</gene>
<dbReference type="PRINTS" id="PR00039">
    <property type="entry name" value="HTHLYSR"/>
</dbReference>
<dbReference type="GO" id="GO:0043565">
    <property type="term" value="F:sequence-specific DNA binding"/>
    <property type="evidence" value="ECO:0007669"/>
    <property type="project" value="TreeGrafter"/>
</dbReference>
<dbReference type="InterPro" id="IPR036388">
    <property type="entry name" value="WH-like_DNA-bd_sf"/>
</dbReference>
<reference evidence="6" key="2">
    <citation type="submission" date="2020-09" db="EMBL/GenBank/DDBJ databases">
        <authorList>
            <person name="Sun Q."/>
            <person name="Zhou Y."/>
        </authorList>
    </citation>
    <scope>NUCLEOTIDE SEQUENCE</scope>
    <source>
        <strain evidence="6">CGMCC 1.10998</strain>
    </source>
</reference>
<dbReference type="PANTHER" id="PTHR30537">
    <property type="entry name" value="HTH-TYPE TRANSCRIPTIONAL REGULATOR"/>
    <property type="match status" value="1"/>
</dbReference>
<dbReference type="SUPFAM" id="SSF53850">
    <property type="entry name" value="Periplasmic binding protein-like II"/>
    <property type="match status" value="1"/>
</dbReference>
<dbReference type="Proteomes" id="UP000637423">
    <property type="component" value="Unassembled WGS sequence"/>
</dbReference>
<accession>A0A916U543</accession>
<protein>
    <submittedName>
        <fullName evidence="6">LysR family transcriptional regulator</fullName>
    </submittedName>
</protein>
<evidence type="ECO:0000256" key="2">
    <source>
        <dbReference type="ARBA" id="ARBA00023015"/>
    </source>
</evidence>
<dbReference type="GO" id="GO:0003700">
    <property type="term" value="F:DNA-binding transcription factor activity"/>
    <property type="evidence" value="ECO:0007669"/>
    <property type="project" value="InterPro"/>
</dbReference>
<dbReference type="PANTHER" id="PTHR30537:SF26">
    <property type="entry name" value="GLYCINE CLEAVAGE SYSTEM TRANSCRIPTIONAL ACTIVATOR"/>
    <property type="match status" value="1"/>
</dbReference>
<organism evidence="6 7">
    <name type="scientific">Undibacterium terreum</name>
    <dbReference type="NCBI Taxonomy" id="1224302"/>
    <lineage>
        <taxon>Bacteria</taxon>
        <taxon>Pseudomonadati</taxon>
        <taxon>Pseudomonadota</taxon>
        <taxon>Betaproteobacteria</taxon>
        <taxon>Burkholderiales</taxon>
        <taxon>Oxalobacteraceae</taxon>
        <taxon>Undibacterium</taxon>
    </lineage>
</organism>
<keyword evidence="4" id="KW-0804">Transcription</keyword>
<dbReference type="InterPro" id="IPR005119">
    <property type="entry name" value="LysR_subst-bd"/>
</dbReference>
<evidence type="ECO:0000256" key="4">
    <source>
        <dbReference type="ARBA" id="ARBA00023163"/>
    </source>
</evidence>
<comment type="caution">
    <text evidence="6">The sequence shown here is derived from an EMBL/GenBank/DDBJ whole genome shotgun (WGS) entry which is preliminary data.</text>
</comment>
<dbReference type="EMBL" id="BMED01000001">
    <property type="protein sequence ID" value="GGC60970.1"/>
    <property type="molecule type" value="Genomic_DNA"/>
</dbReference>
<dbReference type="GO" id="GO:0006351">
    <property type="term" value="P:DNA-templated transcription"/>
    <property type="evidence" value="ECO:0007669"/>
    <property type="project" value="TreeGrafter"/>
</dbReference>
<name>A0A916U543_9BURK</name>
<keyword evidence="2" id="KW-0805">Transcription regulation</keyword>